<keyword evidence="4" id="KW-1185">Reference proteome</keyword>
<evidence type="ECO:0000259" key="2">
    <source>
        <dbReference type="PROSITE" id="PS50093"/>
    </source>
</evidence>
<dbReference type="PROSITE" id="PS50093">
    <property type="entry name" value="PKD"/>
    <property type="match status" value="2"/>
</dbReference>
<accession>A0A2W1MXB9</accession>
<dbReference type="Proteomes" id="UP000249248">
    <property type="component" value="Unassembled WGS sequence"/>
</dbReference>
<gene>
    <name evidence="3" type="ORF">DNU06_13145</name>
</gene>
<dbReference type="InterPro" id="IPR013783">
    <property type="entry name" value="Ig-like_fold"/>
</dbReference>
<evidence type="ECO:0000256" key="1">
    <source>
        <dbReference type="SAM" id="SignalP"/>
    </source>
</evidence>
<feature type="chain" id="PRO_5015904532" description="PKD domain-containing protein" evidence="1">
    <location>
        <begin position="19"/>
        <end position="1130"/>
    </location>
</feature>
<dbReference type="Pfam" id="PF13585">
    <property type="entry name" value="CHU_C"/>
    <property type="match status" value="1"/>
</dbReference>
<organism evidence="3 4">
    <name type="scientific">Putridiphycobacter roseus</name>
    <dbReference type="NCBI Taxonomy" id="2219161"/>
    <lineage>
        <taxon>Bacteria</taxon>
        <taxon>Pseudomonadati</taxon>
        <taxon>Bacteroidota</taxon>
        <taxon>Flavobacteriia</taxon>
        <taxon>Flavobacteriales</taxon>
        <taxon>Crocinitomicaceae</taxon>
        <taxon>Putridiphycobacter</taxon>
    </lineage>
</organism>
<feature type="domain" description="PKD" evidence="2">
    <location>
        <begin position="986"/>
        <end position="1019"/>
    </location>
</feature>
<dbReference type="InterPro" id="IPR035986">
    <property type="entry name" value="PKD_dom_sf"/>
</dbReference>
<dbReference type="SMART" id="SM00089">
    <property type="entry name" value="PKD"/>
    <property type="match status" value="4"/>
</dbReference>
<dbReference type="AlphaFoldDB" id="A0A2W1MXB9"/>
<evidence type="ECO:0000313" key="4">
    <source>
        <dbReference type="Proteomes" id="UP000249248"/>
    </source>
</evidence>
<name>A0A2W1MXB9_9FLAO</name>
<dbReference type="InterPro" id="IPR022409">
    <property type="entry name" value="PKD/Chitinase_dom"/>
</dbReference>
<dbReference type="Pfam" id="PF26628">
    <property type="entry name" value="DUF8202"/>
    <property type="match status" value="1"/>
</dbReference>
<dbReference type="Pfam" id="PF18911">
    <property type="entry name" value="PKD_4"/>
    <property type="match status" value="2"/>
</dbReference>
<dbReference type="EMBL" id="QKSB01000008">
    <property type="protein sequence ID" value="PZE16487.1"/>
    <property type="molecule type" value="Genomic_DNA"/>
</dbReference>
<dbReference type="InterPro" id="IPR058515">
    <property type="entry name" value="DUF8202"/>
</dbReference>
<feature type="domain" description="PKD" evidence="2">
    <location>
        <begin position="908"/>
        <end position="953"/>
    </location>
</feature>
<reference evidence="3 4" key="1">
    <citation type="submission" date="2018-06" db="EMBL/GenBank/DDBJ databases">
        <title>The draft genome sequence of Crocinitomix sp. SM1701.</title>
        <authorList>
            <person name="Zhang X."/>
        </authorList>
    </citation>
    <scope>NUCLEOTIDE SEQUENCE [LARGE SCALE GENOMIC DNA]</scope>
    <source>
        <strain evidence="3 4">SM1701</strain>
    </source>
</reference>
<dbReference type="RefSeq" id="WP_111063946.1">
    <property type="nucleotide sequence ID" value="NZ_JBHUCU010000005.1"/>
</dbReference>
<proteinExistence type="predicted"/>
<evidence type="ECO:0000313" key="3">
    <source>
        <dbReference type="EMBL" id="PZE16487.1"/>
    </source>
</evidence>
<dbReference type="Gene3D" id="2.60.40.10">
    <property type="entry name" value="Immunoglobulins"/>
    <property type="match status" value="2"/>
</dbReference>
<protein>
    <recommendedName>
        <fullName evidence="2">PKD domain-containing protein</fullName>
    </recommendedName>
</protein>
<dbReference type="CDD" id="cd00146">
    <property type="entry name" value="PKD"/>
    <property type="match status" value="2"/>
</dbReference>
<dbReference type="SUPFAM" id="SSF49299">
    <property type="entry name" value="PKD domain"/>
    <property type="match status" value="2"/>
</dbReference>
<keyword evidence="1" id="KW-0732">Signal</keyword>
<comment type="caution">
    <text evidence="3">The sequence shown here is derived from an EMBL/GenBank/DDBJ whole genome shotgun (WGS) entry which is preliminary data.</text>
</comment>
<dbReference type="OrthoDB" id="2582440at2"/>
<sequence length="1130" mass="121593">MKKLIITAILFLSVQLLAQNPGNIGTANLTAWFKPDGLAIGNVTSWTTTFPIGAGAISVTDATTPYPQATNTPAGNISNYNTTIEFDANTATTLKALQNTSNLDLLDNSSTGDEGTFFAAYYLPATTTNDHMVLYKESGSTSDAIQFRNLGATGRLAIGNAPTNSVNACRNWTESFTPTIISYKGNRSGLTTMEAYQSSLLFTTSAASQASGPTGLYFGTGVGAGPQYNGFLHEFIFYNADLTAVEMAKVHSYLAVKYGVTLDNTGGGTQGDYQSTAGDIIWDASVFPNYHHDVIGIGRDDNQGLLQKQSHTFNDAYRLYVANIATTNVGNTGAVNMDNAFVTMGSDQGVACATAAANAEVPVAPILFSRIEREWKITKTNFSQPFNVDIQLDPCAVPANFEFDCMRLLVDDDGDFSNATVYDAASGLGFNYNPNGMVSVSGIANLHIPDNSTRYITLGSVNIPTADLGNDTLLCQGQSLLLDVTTPGATYLWQNASTGPTFNVTGQGTYWVEVSNGVCTVRDTIIVSTLALATDLGNDTTICQGETLLLDGTAPGASYLWQDNTTNPSFSVTTTGTYWVELTVGACVERDSIVVTVNPLPIVNLGPDTILCENANLVLSDAVVGATYLWQDASVNTTFNVASAGGYWLETTLNGCVARDSINVVYQQVSVDLGNDTNICQNQTLLLDATTANATYLWQDNSTNPTFNVVQAGQYFVEVTVNACTADDTINVTYTQLPTPDLGNDTTLCEGQSLLLDVFETNATYAWQDNSTNQDFNVTTAGTYDVDVTFNGCQASDAIIVSYTALPIVSLGNDTTLCPNATLSLLATNSSSTYLWQNGAANASFLVSAPGKYYVQVTRGNCPIADTIEVAYYNSLGLLFPNYDTICVGTTINFTHNVAAPSISESNWDFGDFSNSNLYLPSHQYDEPGNYTITLTVKNSGGCEEVYTTSIVVVARPDADFVFSPTSPLKDEVVEFQNLSTGGSNYFWQFGDGASAVDVNPTHIYLSPKLYQVTLTASNPYCDNATFASIEVRDELLFYIPNSFTPADIGSANSNFQPVFVSGYNPYVFHMLLFNRYGEVVFESFDASQGWDGRYQGEMVKQGVYVWRVQFGELVSDKKTIAEGHVTVLR</sequence>
<feature type="signal peptide" evidence="1">
    <location>
        <begin position="1"/>
        <end position="18"/>
    </location>
</feature>
<dbReference type="InterPro" id="IPR000601">
    <property type="entry name" value="PKD_dom"/>
</dbReference>